<dbReference type="AlphaFoldDB" id="A0A1M7Q3Q4"/>
<dbReference type="SMART" id="SM01323">
    <property type="entry name" value="YajC"/>
    <property type="match status" value="1"/>
</dbReference>
<keyword evidence="13" id="KW-1185">Reference proteome</keyword>
<dbReference type="PANTHER" id="PTHR33909">
    <property type="entry name" value="SEC TRANSLOCON ACCESSORY COMPLEX SUBUNIT YAJC"/>
    <property type="match status" value="1"/>
</dbReference>
<organism evidence="12 13">
    <name type="scientific">Cyclobacterium lianum</name>
    <dbReference type="NCBI Taxonomy" id="388280"/>
    <lineage>
        <taxon>Bacteria</taxon>
        <taxon>Pseudomonadati</taxon>
        <taxon>Bacteroidota</taxon>
        <taxon>Cytophagia</taxon>
        <taxon>Cytophagales</taxon>
        <taxon>Cyclobacteriaceae</taxon>
        <taxon>Cyclobacterium</taxon>
    </lineage>
</organism>
<dbReference type="PRINTS" id="PR01853">
    <property type="entry name" value="YAJCTRNLCASE"/>
</dbReference>
<evidence type="ECO:0000256" key="2">
    <source>
        <dbReference type="ARBA" id="ARBA00006742"/>
    </source>
</evidence>
<dbReference type="GO" id="GO:0015031">
    <property type="term" value="P:protein transport"/>
    <property type="evidence" value="ECO:0007669"/>
    <property type="project" value="UniProtKB-KW"/>
</dbReference>
<feature type="transmembrane region" description="Helical" evidence="11">
    <location>
        <begin position="12"/>
        <end position="33"/>
    </location>
</feature>
<evidence type="ECO:0000256" key="10">
    <source>
        <dbReference type="ARBA" id="ARBA00023136"/>
    </source>
</evidence>
<dbReference type="STRING" id="388280.SAMN04488057_113111"/>
<evidence type="ECO:0000256" key="1">
    <source>
        <dbReference type="ARBA" id="ARBA00004162"/>
    </source>
</evidence>
<comment type="subcellular location">
    <subcellularLocation>
        <location evidence="1">Cell membrane</location>
        <topology evidence="1">Single-pass membrane protein</topology>
    </subcellularLocation>
</comment>
<evidence type="ECO:0000313" key="13">
    <source>
        <dbReference type="Proteomes" id="UP000184513"/>
    </source>
</evidence>
<accession>A0A1M7Q3Q4</accession>
<dbReference type="PANTHER" id="PTHR33909:SF1">
    <property type="entry name" value="SEC TRANSLOCON ACCESSORY COMPLEX SUBUNIT YAJC"/>
    <property type="match status" value="1"/>
</dbReference>
<keyword evidence="9" id="KW-0811">Translocation</keyword>
<reference evidence="12 13" key="1">
    <citation type="submission" date="2016-11" db="EMBL/GenBank/DDBJ databases">
        <authorList>
            <person name="Jaros S."/>
            <person name="Januszkiewicz K."/>
            <person name="Wedrychowicz H."/>
        </authorList>
    </citation>
    <scope>NUCLEOTIDE SEQUENCE [LARGE SCALE GENOMIC DNA]</scope>
    <source>
        <strain evidence="12 13">CGMCC 1.6102</strain>
    </source>
</reference>
<evidence type="ECO:0000256" key="9">
    <source>
        <dbReference type="ARBA" id="ARBA00023010"/>
    </source>
</evidence>
<evidence type="ECO:0000256" key="6">
    <source>
        <dbReference type="ARBA" id="ARBA00022692"/>
    </source>
</evidence>
<comment type="similarity">
    <text evidence="2">Belongs to the YajC family.</text>
</comment>
<dbReference type="InterPro" id="IPR003849">
    <property type="entry name" value="Preprotein_translocase_YajC"/>
</dbReference>
<dbReference type="Proteomes" id="UP000184513">
    <property type="component" value="Unassembled WGS sequence"/>
</dbReference>
<evidence type="ECO:0000256" key="3">
    <source>
        <dbReference type="ARBA" id="ARBA00014962"/>
    </source>
</evidence>
<evidence type="ECO:0000256" key="8">
    <source>
        <dbReference type="ARBA" id="ARBA00022989"/>
    </source>
</evidence>
<gene>
    <name evidence="12" type="ORF">SAMN04488057_113111</name>
</gene>
<name>A0A1M7Q3Q4_9BACT</name>
<keyword evidence="6 11" id="KW-0812">Transmembrane</keyword>
<dbReference type="OrthoDB" id="9800132at2"/>
<evidence type="ECO:0000256" key="7">
    <source>
        <dbReference type="ARBA" id="ARBA00022927"/>
    </source>
</evidence>
<keyword evidence="5" id="KW-1003">Cell membrane</keyword>
<sequence length="105" mass="11670">MLNQILLQVDGAGSGIMGQVFLFGSIILIMYFFMIRPQQKKQKETTKFISEIKKGDHVVTVGGIHGKVFSVEGDIVQIELDKGIKLKVEKSALSLDYSKKLNNAK</sequence>
<dbReference type="EMBL" id="FRCY01000013">
    <property type="protein sequence ID" value="SHN24861.1"/>
    <property type="molecule type" value="Genomic_DNA"/>
</dbReference>
<evidence type="ECO:0000256" key="5">
    <source>
        <dbReference type="ARBA" id="ARBA00022475"/>
    </source>
</evidence>
<keyword evidence="10 11" id="KW-0472">Membrane</keyword>
<evidence type="ECO:0000256" key="11">
    <source>
        <dbReference type="SAM" id="Phobius"/>
    </source>
</evidence>
<dbReference type="GO" id="GO:0005886">
    <property type="term" value="C:plasma membrane"/>
    <property type="evidence" value="ECO:0007669"/>
    <property type="project" value="UniProtKB-SubCell"/>
</dbReference>
<proteinExistence type="inferred from homology"/>
<keyword evidence="8 11" id="KW-1133">Transmembrane helix</keyword>
<dbReference type="Pfam" id="PF02699">
    <property type="entry name" value="YajC"/>
    <property type="match status" value="1"/>
</dbReference>
<keyword evidence="4" id="KW-0813">Transport</keyword>
<keyword evidence="7" id="KW-0653">Protein transport</keyword>
<dbReference type="NCBIfam" id="TIGR00739">
    <property type="entry name" value="yajC"/>
    <property type="match status" value="1"/>
</dbReference>
<evidence type="ECO:0000256" key="4">
    <source>
        <dbReference type="ARBA" id="ARBA00022448"/>
    </source>
</evidence>
<dbReference type="RefSeq" id="WP_073096454.1">
    <property type="nucleotide sequence ID" value="NZ_FRCY01000013.1"/>
</dbReference>
<evidence type="ECO:0000313" key="12">
    <source>
        <dbReference type="EMBL" id="SHN24861.1"/>
    </source>
</evidence>
<protein>
    <recommendedName>
        <fullName evidence="3">Sec translocon accessory complex subunit YajC</fullName>
    </recommendedName>
</protein>